<name>A0A6J7EHU6_9ZZZZ</name>
<evidence type="ECO:0000313" key="1">
    <source>
        <dbReference type="EMBL" id="CAB4882546.1"/>
    </source>
</evidence>
<dbReference type="EMBL" id="CAFBLU010000049">
    <property type="protein sequence ID" value="CAB4882546.1"/>
    <property type="molecule type" value="Genomic_DNA"/>
</dbReference>
<sequence>MLVLEITQELSPIELAKRFGVSRTTVDRVLEGFLARRPATQGKRSGDLSAGIFTRYEKLKERVRIETGLLDHRARGHMSEAAVIAVFRLDHQIAQASRDLDLLVSGPDHSPTGLDDLEERKHNDVLKTMRRALAVFEAPDGADEPLVDAIIALGYQRSFPRSPSRVERNIRLTLLLGATRLTQHEVGDGFGLTERQVRRVEKTTLLKHPQVAEWAAAVKQQIAEWDNELEVLDNAYPHSKQPLSNIERSRLILVRKQVTLARLGALPSAQHQDHKDRCSDLILTITKLCKKNKLSDECRDRLDLIATAWTQNKRLPAGVPPRVRSTQG</sequence>
<gene>
    <name evidence="1" type="ORF">UFOPK3444_01580</name>
</gene>
<protein>
    <submittedName>
        <fullName evidence="1">Unannotated protein</fullName>
    </submittedName>
</protein>
<reference evidence="1" key="1">
    <citation type="submission" date="2020-05" db="EMBL/GenBank/DDBJ databases">
        <authorList>
            <person name="Chiriac C."/>
            <person name="Salcher M."/>
            <person name="Ghai R."/>
            <person name="Kavagutti S V."/>
        </authorList>
    </citation>
    <scope>NUCLEOTIDE SEQUENCE</scope>
</reference>
<dbReference type="AlphaFoldDB" id="A0A6J7EHU6"/>
<accession>A0A6J7EHU6</accession>
<proteinExistence type="predicted"/>
<organism evidence="1">
    <name type="scientific">freshwater metagenome</name>
    <dbReference type="NCBI Taxonomy" id="449393"/>
    <lineage>
        <taxon>unclassified sequences</taxon>
        <taxon>metagenomes</taxon>
        <taxon>ecological metagenomes</taxon>
    </lineage>
</organism>